<feature type="region of interest" description="Disordered" evidence="1">
    <location>
        <begin position="276"/>
        <end position="302"/>
    </location>
</feature>
<protein>
    <submittedName>
        <fullName evidence="2">Uncharacterized protein</fullName>
    </submittedName>
</protein>
<dbReference type="InParanoid" id="A0A132B972"/>
<sequence>MSCDQVTIYKYGGRAQPAEGNNSIVVARHFFPKSRSLQRYRSMSSEPSMSGTFNNSNPQWTQEQIREFKRRKLEEKRALVLANILGGVARDPEQEEYEEYLQNCQARGAVPTSSYGTSECQDSGDIQYKSAQILDPTRGRGEEVTVIEDSACRVNFISPRIARLCNITHYPTPPIEHGTMTGRFVADRWAEVTWLGNNGNSGSDWFYIAPEEAPLELEILVGTQFMKDHPNVFPSRKLLAPSMLTVQTKLRKEERAQVQADKVVADAYAVELEKRKQEKARQVQQKPKQSGSSSRSSRTRKS</sequence>
<dbReference type="Proteomes" id="UP000070700">
    <property type="component" value="Unassembled WGS sequence"/>
</dbReference>
<dbReference type="GeneID" id="28828658"/>
<dbReference type="OrthoDB" id="3559283at2759"/>
<proteinExistence type="predicted"/>
<name>A0A132B972_MOLSC</name>
<evidence type="ECO:0000313" key="3">
    <source>
        <dbReference type="Proteomes" id="UP000070700"/>
    </source>
</evidence>
<evidence type="ECO:0000256" key="1">
    <source>
        <dbReference type="SAM" id="MobiDB-lite"/>
    </source>
</evidence>
<dbReference type="RefSeq" id="XP_018063158.1">
    <property type="nucleotide sequence ID" value="XM_018218932.1"/>
</dbReference>
<reference evidence="2 3" key="1">
    <citation type="submission" date="2015-10" db="EMBL/GenBank/DDBJ databases">
        <title>Full genome of DAOMC 229536 Phialocephala scopiformis, a fungal endophyte of spruce producing the potent anti-insectan compound rugulosin.</title>
        <authorList>
            <consortium name="DOE Joint Genome Institute"/>
            <person name="Walker A.K."/>
            <person name="Frasz S.L."/>
            <person name="Seifert K.A."/>
            <person name="Miller J.D."/>
            <person name="Mondo S.J."/>
            <person name="Labutti K."/>
            <person name="Lipzen A."/>
            <person name="Dockter R."/>
            <person name="Kennedy M."/>
            <person name="Grigoriev I.V."/>
            <person name="Spatafora J.W."/>
        </authorList>
    </citation>
    <scope>NUCLEOTIDE SEQUENCE [LARGE SCALE GENOMIC DNA]</scope>
    <source>
        <strain evidence="2 3">CBS 120377</strain>
    </source>
</reference>
<organism evidence="2 3">
    <name type="scientific">Mollisia scopiformis</name>
    <name type="common">Conifer needle endophyte fungus</name>
    <name type="synonym">Phialocephala scopiformis</name>
    <dbReference type="NCBI Taxonomy" id="149040"/>
    <lineage>
        <taxon>Eukaryota</taxon>
        <taxon>Fungi</taxon>
        <taxon>Dikarya</taxon>
        <taxon>Ascomycota</taxon>
        <taxon>Pezizomycotina</taxon>
        <taxon>Leotiomycetes</taxon>
        <taxon>Helotiales</taxon>
        <taxon>Mollisiaceae</taxon>
        <taxon>Mollisia</taxon>
    </lineage>
</organism>
<evidence type="ECO:0000313" key="2">
    <source>
        <dbReference type="EMBL" id="KUJ08803.1"/>
    </source>
</evidence>
<dbReference type="EMBL" id="KQ947434">
    <property type="protein sequence ID" value="KUJ08803.1"/>
    <property type="molecule type" value="Genomic_DNA"/>
</dbReference>
<gene>
    <name evidence="2" type="ORF">LY89DRAFT_724806</name>
</gene>
<keyword evidence="3" id="KW-1185">Reference proteome</keyword>
<dbReference type="KEGG" id="psco:LY89DRAFT_724806"/>
<dbReference type="AlphaFoldDB" id="A0A132B972"/>
<feature type="compositionally biased region" description="Low complexity" evidence="1">
    <location>
        <begin position="284"/>
        <end position="296"/>
    </location>
</feature>
<accession>A0A132B972</accession>